<sequence length="195" mass="21437">MRLATILCCIIILLTGCTRRLVEPAESSSIEVSVNGGVQETVQERYAGLIGSKLCWVIPDGFASEQTDDGFLLTDSDREIGISVIRRSLWEVDYTYASGVSLPEDALQSKLLDMLSLFEDYEIDNTVKVVIDGQQGYLCSGSYKGDRSLRLLCMQFGSDIIALAGTAPEEFEKELDDAVGDVKVARTIFTTWEGD</sequence>
<evidence type="ECO:0000313" key="1">
    <source>
        <dbReference type="EMBL" id="OUP70573.1"/>
    </source>
</evidence>
<dbReference type="AlphaFoldDB" id="A0A1Y4N7Q1"/>
<organism evidence="1 2">
    <name type="scientific">Anaerotruncus colihominis</name>
    <dbReference type="NCBI Taxonomy" id="169435"/>
    <lineage>
        <taxon>Bacteria</taxon>
        <taxon>Bacillati</taxon>
        <taxon>Bacillota</taxon>
        <taxon>Clostridia</taxon>
        <taxon>Eubacteriales</taxon>
        <taxon>Oscillospiraceae</taxon>
        <taxon>Anaerotruncus</taxon>
    </lineage>
</organism>
<protein>
    <submittedName>
        <fullName evidence="1">Uncharacterized protein</fullName>
    </submittedName>
</protein>
<dbReference type="Proteomes" id="UP000196386">
    <property type="component" value="Unassembled WGS sequence"/>
</dbReference>
<comment type="caution">
    <text evidence="1">The sequence shown here is derived from an EMBL/GenBank/DDBJ whole genome shotgun (WGS) entry which is preliminary data.</text>
</comment>
<dbReference type="RefSeq" id="WP_087299658.1">
    <property type="nucleotide sequence ID" value="NZ_NFKP01000003.1"/>
</dbReference>
<reference evidence="2" key="1">
    <citation type="submission" date="2017-04" db="EMBL/GenBank/DDBJ databases">
        <title>Function of individual gut microbiota members based on whole genome sequencing of pure cultures obtained from chicken caecum.</title>
        <authorList>
            <person name="Medvecky M."/>
            <person name="Cejkova D."/>
            <person name="Polansky O."/>
            <person name="Karasova D."/>
            <person name="Kubasova T."/>
            <person name="Cizek A."/>
            <person name="Rychlik I."/>
        </authorList>
    </citation>
    <scope>NUCLEOTIDE SEQUENCE [LARGE SCALE GENOMIC DNA]</scope>
    <source>
        <strain evidence="2">An175</strain>
    </source>
</reference>
<evidence type="ECO:0000313" key="2">
    <source>
        <dbReference type="Proteomes" id="UP000196386"/>
    </source>
</evidence>
<proteinExistence type="predicted"/>
<name>A0A1Y4N7Q1_9FIRM</name>
<dbReference type="PROSITE" id="PS51257">
    <property type="entry name" value="PROKAR_LIPOPROTEIN"/>
    <property type="match status" value="1"/>
</dbReference>
<dbReference type="EMBL" id="NFKP01000003">
    <property type="protein sequence ID" value="OUP70573.1"/>
    <property type="molecule type" value="Genomic_DNA"/>
</dbReference>
<gene>
    <name evidence="1" type="ORF">B5F11_03805</name>
</gene>
<accession>A0A1Y4N7Q1</accession>